<dbReference type="KEGG" id="oac:Oscil6304_0932"/>
<gene>
    <name evidence="4" type="ORF">Oscil6304_0932</name>
</gene>
<keyword evidence="2" id="KW-1133">Transmembrane helix</keyword>
<dbReference type="PANTHER" id="PTHR30383">
    <property type="entry name" value="THIOESTERASE 1/PROTEASE 1/LYSOPHOSPHOLIPASE L1"/>
    <property type="match status" value="1"/>
</dbReference>
<reference evidence="4 5" key="1">
    <citation type="submission" date="2012-06" db="EMBL/GenBank/DDBJ databases">
        <title>Finished chromosome of genome of Oscillatoria acuminata PCC 6304.</title>
        <authorList>
            <consortium name="US DOE Joint Genome Institute"/>
            <person name="Gugger M."/>
            <person name="Coursin T."/>
            <person name="Rippka R."/>
            <person name="Tandeau De Marsac N."/>
            <person name="Huntemann M."/>
            <person name="Wei C.-L."/>
            <person name="Han J."/>
            <person name="Detter J.C."/>
            <person name="Han C."/>
            <person name="Tapia R."/>
            <person name="Davenport K."/>
            <person name="Daligault H."/>
            <person name="Erkkila T."/>
            <person name="Gu W."/>
            <person name="Munk A.C.C."/>
            <person name="Teshima H."/>
            <person name="Xu Y."/>
            <person name="Chain P."/>
            <person name="Chen A."/>
            <person name="Krypides N."/>
            <person name="Mavromatis K."/>
            <person name="Markowitz V."/>
            <person name="Szeto E."/>
            <person name="Ivanova N."/>
            <person name="Mikhailova N."/>
            <person name="Ovchinnikova G."/>
            <person name="Pagani I."/>
            <person name="Pati A."/>
            <person name="Goodwin L."/>
            <person name="Peters L."/>
            <person name="Pitluck S."/>
            <person name="Woyke T."/>
            <person name="Kerfeld C."/>
        </authorList>
    </citation>
    <scope>NUCLEOTIDE SEQUENCE [LARGE SCALE GENOMIC DNA]</scope>
    <source>
        <strain evidence="4 5">PCC 6304</strain>
    </source>
</reference>
<dbReference type="SUPFAM" id="SSF52266">
    <property type="entry name" value="SGNH hydrolase"/>
    <property type="match status" value="1"/>
</dbReference>
<dbReference type="eggNOG" id="COG2755">
    <property type="taxonomic scope" value="Bacteria"/>
</dbReference>
<keyword evidence="5" id="KW-1185">Reference proteome</keyword>
<feature type="region of interest" description="Disordered" evidence="1">
    <location>
        <begin position="245"/>
        <end position="269"/>
    </location>
</feature>
<evidence type="ECO:0000313" key="5">
    <source>
        <dbReference type="Proteomes" id="UP000010367"/>
    </source>
</evidence>
<keyword evidence="2" id="KW-0472">Membrane</keyword>
<dbReference type="InterPro" id="IPR051532">
    <property type="entry name" value="Ester_Hydrolysis_Enzymes"/>
</dbReference>
<dbReference type="PANTHER" id="PTHR30383:SF5">
    <property type="entry name" value="SGNH HYDROLASE-TYPE ESTERASE DOMAIN-CONTAINING PROTEIN"/>
    <property type="match status" value="1"/>
</dbReference>
<dbReference type="Pfam" id="PF13472">
    <property type="entry name" value="Lipase_GDSL_2"/>
    <property type="match status" value="1"/>
</dbReference>
<evidence type="ECO:0000259" key="3">
    <source>
        <dbReference type="Pfam" id="PF13472"/>
    </source>
</evidence>
<dbReference type="GO" id="GO:0004622">
    <property type="term" value="F:phosphatidylcholine lysophospholipase activity"/>
    <property type="evidence" value="ECO:0007669"/>
    <property type="project" value="TreeGrafter"/>
</dbReference>
<dbReference type="Gene3D" id="3.40.50.1110">
    <property type="entry name" value="SGNH hydrolase"/>
    <property type="match status" value="1"/>
</dbReference>
<dbReference type="InParanoid" id="K9TF65"/>
<name>K9TF65_9CYAN</name>
<dbReference type="InterPro" id="IPR013830">
    <property type="entry name" value="SGNH_hydro"/>
</dbReference>
<feature type="domain" description="SGNH hydrolase-type esterase" evidence="3">
    <location>
        <begin position="75"/>
        <end position="231"/>
    </location>
</feature>
<feature type="transmembrane region" description="Helical" evidence="2">
    <location>
        <begin position="12"/>
        <end position="29"/>
    </location>
</feature>
<protein>
    <submittedName>
        <fullName evidence="4">Lysophospholipase L1-like esterase</fullName>
    </submittedName>
</protein>
<accession>K9TF65</accession>
<dbReference type="STRING" id="56110.Oscil6304_0932"/>
<dbReference type="RefSeq" id="WP_015147314.1">
    <property type="nucleotide sequence ID" value="NC_019693.1"/>
</dbReference>
<dbReference type="PATRIC" id="fig|56110.3.peg.1121"/>
<evidence type="ECO:0000256" key="1">
    <source>
        <dbReference type="SAM" id="MobiDB-lite"/>
    </source>
</evidence>
<sequence length="269" mass="30607">MKSVQSETKLILSVTLNVIGLILAVVLIARKGGIPGLWRQRRSIPPDTQRWVKIYYQHRQSLFEDLPVANGPIVFLGDSLTDSCEWHEILNHSDIVNRGIMGDTTQGVLARLKPILATQPRQIFIMIGINDLARRQELSSILANYQQILATIQQQSPQTQVYVKSVLPINDRLFENAPSNETIRTLNTQLQRLSETFSYSYLDLHSQLVDENQQLDERYTLDGLHLNGTAYLIWKAAIESYVERDAEGLDEESNQFPNQPQPLTPTNDQ</sequence>
<dbReference type="AlphaFoldDB" id="K9TF65"/>
<evidence type="ECO:0000256" key="2">
    <source>
        <dbReference type="SAM" id="Phobius"/>
    </source>
</evidence>
<dbReference type="OrthoDB" id="2513075at2"/>
<proteinExistence type="predicted"/>
<dbReference type="InterPro" id="IPR036514">
    <property type="entry name" value="SGNH_hydro_sf"/>
</dbReference>
<keyword evidence="2" id="KW-0812">Transmembrane</keyword>
<dbReference type="HOGENOM" id="CLU_051989_6_1_3"/>
<dbReference type="EMBL" id="CP003607">
    <property type="protein sequence ID" value="AFY80664.1"/>
    <property type="molecule type" value="Genomic_DNA"/>
</dbReference>
<evidence type="ECO:0000313" key="4">
    <source>
        <dbReference type="EMBL" id="AFY80664.1"/>
    </source>
</evidence>
<organism evidence="4 5">
    <name type="scientific">Oscillatoria acuminata PCC 6304</name>
    <dbReference type="NCBI Taxonomy" id="56110"/>
    <lineage>
        <taxon>Bacteria</taxon>
        <taxon>Bacillati</taxon>
        <taxon>Cyanobacteriota</taxon>
        <taxon>Cyanophyceae</taxon>
        <taxon>Oscillatoriophycideae</taxon>
        <taxon>Oscillatoriales</taxon>
        <taxon>Oscillatoriaceae</taxon>
        <taxon>Oscillatoria</taxon>
    </lineage>
</organism>
<dbReference type="Proteomes" id="UP000010367">
    <property type="component" value="Chromosome"/>
</dbReference>